<evidence type="ECO:0000256" key="2">
    <source>
        <dbReference type="ARBA" id="ARBA00022605"/>
    </source>
</evidence>
<dbReference type="RefSeq" id="WP_285761883.1">
    <property type="nucleotide sequence ID" value="NZ_BSQG01000013.1"/>
</dbReference>
<reference evidence="8" key="1">
    <citation type="submission" date="2023-02" db="EMBL/GenBank/DDBJ databases">
        <title>Nocardiopsis ansamitocini NBRC 112285.</title>
        <authorList>
            <person name="Ichikawa N."/>
            <person name="Sato H."/>
            <person name="Tonouchi N."/>
        </authorList>
    </citation>
    <scope>NUCLEOTIDE SEQUENCE</scope>
    <source>
        <strain evidence="8">NBRC 112285</strain>
    </source>
</reference>
<comment type="caution">
    <text evidence="8">The sequence shown here is derived from an EMBL/GenBank/DDBJ whole genome shotgun (WGS) entry which is preliminary data.</text>
</comment>
<evidence type="ECO:0000313" key="9">
    <source>
        <dbReference type="Proteomes" id="UP001165092"/>
    </source>
</evidence>
<keyword evidence="5" id="KW-0456">Lyase</keyword>
<evidence type="ECO:0000256" key="3">
    <source>
        <dbReference type="ARBA" id="ARBA00023027"/>
    </source>
</evidence>
<keyword evidence="2" id="KW-0028">Amino-acid biosynthesis</keyword>
<gene>
    <name evidence="8" type="primary">rifG</name>
    <name evidence="8" type="ORF">Nans01_47040</name>
</gene>
<dbReference type="InterPro" id="IPR030960">
    <property type="entry name" value="DHQS/DOIS_N"/>
</dbReference>
<dbReference type="EMBL" id="BSQG01000013">
    <property type="protein sequence ID" value="GLU50353.1"/>
    <property type="molecule type" value="Genomic_DNA"/>
</dbReference>
<dbReference type="GO" id="GO:0009073">
    <property type="term" value="P:aromatic amino acid family biosynthetic process"/>
    <property type="evidence" value="ECO:0007669"/>
    <property type="project" value="UniProtKB-KW"/>
</dbReference>
<name>A0A9W6PB73_9ACTN</name>
<organism evidence="8 9">
    <name type="scientific">Nocardiopsis ansamitocini</name>
    <dbReference type="NCBI Taxonomy" id="1670832"/>
    <lineage>
        <taxon>Bacteria</taxon>
        <taxon>Bacillati</taxon>
        <taxon>Actinomycetota</taxon>
        <taxon>Actinomycetes</taxon>
        <taxon>Streptosporangiales</taxon>
        <taxon>Nocardiopsidaceae</taxon>
        <taxon>Nocardiopsis</taxon>
    </lineage>
</organism>
<evidence type="ECO:0000256" key="4">
    <source>
        <dbReference type="ARBA" id="ARBA00023141"/>
    </source>
</evidence>
<keyword evidence="3" id="KW-0520">NAD</keyword>
<keyword evidence="9" id="KW-1185">Reference proteome</keyword>
<evidence type="ECO:0000259" key="7">
    <source>
        <dbReference type="Pfam" id="PF24621"/>
    </source>
</evidence>
<protein>
    <submittedName>
        <fullName evidence="8">3-dehydroquinate synthase</fullName>
    </submittedName>
</protein>
<dbReference type="Gene3D" id="3.40.50.1970">
    <property type="match status" value="1"/>
</dbReference>
<dbReference type="PANTHER" id="PTHR43622:SF7">
    <property type="entry name" value="3-DEHYDROQUINATE SYNTHASE, CHLOROPLASTIC"/>
    <property type="match status" value="1"/>
</dbReference>
<dbReference type="PANTHER" id="PTHR43622">
    <property type="entry name" value="3-DEHYDROQUINATE SYNTHASE"/>
    <property type="match status" value="1"/>
</dbReference>
<dbReference type="Gene3D" id="1.20.1090.10">
    <property type="entry name" value="Dehydroquinate synthase-like - alpha domain"/>
    <property type="match status" value="1"/>
</dbReference>
<proteinExistence type="predicted"/>
<dbReference type="AlphaFoldDB" id="A0A9W6PB73"/>
<dbReference type="InterPro" id="IPR056179">
    <property type="entry name" value="DHQS_C"/>
</dbReference>
<sequence length="354" mass="36720">MAVSTADGVDDGSGEPTARIEVALGERTYPVLIGAGVRRQLPKVIAGLGAQRVVVASARPAEWVPDPGVPARVVPVRDGEPSKNLAAVEQLCSEFVGFGLTRDDAVVSCGGGTVTDLVGLAAALYHRGVAVVHVPTSLLAQVDASVGGKTAVNLPEGKNLVGAFWQPSAVLCDSDYLTTLPRAELLNGYGEIARCHFIGAGDLRGLTVQEQIAASVALKASIVAADERDHGLRHLLNYGHTLGHALERASDYSVRHGEGVAIGTVFAGRLAGLLGRIGADRVREHAEVVEGYGLRSALPAGVPVPRLLELMRLDKKATSGLAFVLDGPRGAELVRGVPETAVAATLRAMPSESP</sequence>
<feature type="domain" description="3-dehydroquinate synthase N-terminal" evidence="6">
    <location>
        <begin position="75"/>
        <end position="185"/>
    </location>
</feature>
<dbReference type="Pfam" id="PF24621">
    <property type="entry name" value="DHQS_C"/>
    <property type="match status" value="1"/>
</dbReference>
<dbReference type="Proteomes" id="UP001165092">
    <property type="component" value="Unassembled WGS sequence"/>
</dbReference>
<dbReference type="GO" id="GO:0003856">
    <property type="term" value="F:3-dehydroquinate synthase activity"/>
    <property type="evidence" value="ECO:0007669"/>
    <property type="project" value="TreeGrafter"/>
</dbReference>
<dbReference type="GO" id="GO:0008652">
    <property type="term" value="P:amino acid biosynthetic process"/>
    <property type="evidence" value="ECO:0007669"/>
    <property type="project" value="UniProtKB-KW"/>
</dbReference>
<dbReference type="CDD" id="cd08195">
    <property type="entry name" value="DHQS"/>
    <property type="match status" value="1"/>
</dbReference>
<evidence type="ECO:0000313" key="8">
    <source>
        <dbReference type="EMBL" id="GLU50353.1"/>
    </source>
</evidence>
<evidence type="ECO:0000256" key="5">
    <source>
        <dbReference type="ARBA" id="ARBA00023239"/>
    </source>
</evidence>
<dbReference type="Pfam" id="PF01761">
    <property type="entry name" value="DHQ_synthase"/>
    <property type="match status" value="1"/>
</dbReference>
<dbReference type="InterPro" id="IPR050071">
    <property type="entry name" value="Dehydroquinate_synthase"/>
</dbReference>
<keyword evidence="4" id="KW-0057">Aromatic amino acid biosynthesis</keyword>
<comment type="cofactor">
    <cofactor evidence="1">
        <name>NAD(+)</name>
        <dbReference type="ChEBI" id="CHEBI:57540"/>
    </cofactor>
</comment>
<evidence type="ECO:0000259" key="6">
    <source>
        <dbReference type="Pfam" id="PF01761"/>
    </source>
</evidence>
<feature type="domain" description="3-dehydroquinate synthase C-terminal" evidence="7">
    <location>
        <begin position="207"/>
        <end position="317"/>
    </location>
</feature>
<evidence type="ECO:0000256" key="1">
    <source>
        <dbReference type="ARBA" id="ARBA00001911"/>
    </source>
</evidence>
<dbReference type="SUPFAM" id="SSF56796">
    <property type="entry name" value="Dehydroquinate synthase-like"/>
    <property type="match status" value="1"/>
</dbReference>
<accession>A0A9W6PB73</accession>